<feature type="domain" description="EthD" evidence="2">
    <location>
        <begin position="23"/>
        <end position="125"/>
    </location>
</feature>
<dbReference type="GO" id="GO:0016491">
    <property type="term" value="F:oxidoreductase activity"/>
    <property type="evidence" value="ECO:0007669"/>
    <property type="project" value="InterPro"/>
</dbReference>
<dbReference type="InterPro" id="IPR009799">
    <property type="entry name" value="EthD_dom"/>
</dbReference>
<comment type="similarity">
    <text evidence="1">Belongs to the tpcK family.</text>
</comment>
<proteinExistence type="inferred from homology"/>
<dbReference type="OrthoDB" id="3183782at2759"/>
<gene>
    <name evidence="3" type="ORF">BT63DRAFT_457968</name>
</gene>
<dbReference type="InterPro" id="IPR011008">
    <property type="entry name" value="Dimeric_a/b-barrel"/>
</dbReference>
<dbReference type="SUPFAM" id="SSF54909">
    <property type="entry name" value="Dimeric alpha+beta barrel"/>
    <property type="match status" value="1"/>
</dbReference>
<sequence>MSKTGDAPAGKLLKYTSYLFKNPNISEKEFHDHWRNHHARYPLEAFKKHGVVRYTQYHCTEATRNLLTPMVEGRKNNPAAILKMEILPVDAIVQIWYDSQETWQAVAKEPIFGNAIFEDEAYLFDCSRCYATLGWEEDMVVDTQIVMPGDRLSSCQCQCRKCDADCPAK</sequence>
<evidence type="ECO:0000313" key="3">
    <source>
        <dbReference type="EMBL" id="KAF2667011.1"/>
    </source>
</evidence>
<keyword evidence="4" id="KW-1185">Reference proteome</keyword>
<accession>A0A6A6U606</accession>
<evidence type="ECO:0000313" key="4">
    <source>
        <dbReference type="Proteomes" id="UP000799302"/>
    </source>
</evidence>
<dbReference type="Gene3D" id="3.30.70.100">
    <property type="match status" value="1"/>
</dbReference>
<reference evidence="3" key="1">
    <citation type="journal article" date="2020" name="Stud. Mycol.">
        <title>101 Dothideomycetes genomes: a test case for predicting lifestyles and emergence of pathogens.</title>
        <authorList>
            <person name="Haridas S."/>
            <person name="Albert R."/>
            <person name="Binder M."/>
            <person name="Bloem J."/>
            <person name="Labutti K."/>
            <person name="Salamov A."/>
            <person name="Andreopoulos B."/>
            <person name="Baker S."/>
            <person name="Barry K."/>
            <person name="Bills G."/>
            <person name="Bluhm B."/>
            <person name="Cannon C."/>
            <person name="Castanera R."/>
            <person name="Culley D."/>
            <person name="Daum C."/>
            <person name="Ezra D."/>
            <person name="Gonzalez J."/>
            <person name="Henrissat B."/>
            <person name="Kuo A."/>
            <person name="Liang C."/>
            <person name="Lipzen A."/>
            <person name="Lutzoni F."/>
            <person name="Magnuson J."/>
            <person name="Mondo S."/>
            <person name="Nolan M."/>
            <person name="Ohm R."/>
            <person name="Pangilinan J."/>
            <person name="Park H.-J."/>
            <person name="Ramirez L."/>
            <person name="Alfaro M."/>
            <person name="Sun H."/>
            <person name="Tritt A."/>
            <person name="Yoshinaga Y."/>
            <person name="Zwiers L.-H."/>
            <person name="Turgeon B."/>
            <person name="Goodwin S."/>
            <person name="Spatafora J."/>
            <person name="Crous P."/>
            <person name="Grigoriev I."/>
        </authorList>
    </citation>
    <scope>NUCLEOTIDE SEQUENCE</scope>
    <source>
        <strain evidence="3">CBS 115976</strain>
    </source>
</reference>
<protein>
    <recommendedName>
        <fullName evidence="2">EthD domain-containing protein</fullName>
    </recommendedName>
</protein>
<evidence type="ECO:0000256" key="1">
    <source>
        <dbReference type="ARBA" id="ARBA00005986"/>
    </source>
</evidence>
<dbReference type="Pfam" id="PF07110">
    <property type="entry name" value="EthD"/>
    <property type="match status" value="1"/>
</dbReference>
<dbReference type="AlphaFoldDB" id="A0A6A6U606"/>
<name>A0A6A6U606_9PEZI</name>
<organism evidence="3 4">
    <name type="scientific">Microthyrium microscopicum</name>
    <dbReference type="NCBI Taxonomy" id="703497"/>
    <lineage>
        <taxon>Eukaryota</taxon>
        <taxon>Fungi</taxon>
        <taxon>Dikarya</taxon>
        <taxon>Ascomycota</taxon>
        <taxon>Pezizomycotina</taxon>
        <taxon>Dothideomycetes</taxon>
        <taxon>Dothideomycetes incertae sedis</taxon>
        <taxon>Microthyriales</taxon>
        <taxon>Microthyriaceae</taxon>
        <taxon>Microthyrium</taxon>
    </lineage>
</organism>
<dbReference type="EMBL" id="MU004238">
    <property type="protein sequence ID" value="KAF2667011.1"/>
    <property type="molecule type" value="Genomic_DNA"/>
</dbReference>
<dbReference type="Proteomes" id="UP000799302">
    <property type="component" value="Unassembled WGS sequence"/>
</dbReference>
<evidence type="ECO:0000259" key="2">
    <source>
        <dbReference type="Pfam" id="PF07110"/>
    </source>
</evidence>